<reference evidence="1 2" key="1">
    <citation type="submission" date="2017-12" db="EMBL/GenBank/DDBJ databases">
        <title>Integrating genomic resources of turbot (Scophthalmus maximus) in depth evaluation of genetic and physical mapping variation across individuals.</title>
        <authorList>
            <person name="Martinez P."/>
        </authorList>
    </citation>
    <scope>NUCLEOTIDE SEQUENCE [LARGE SCALE GENOMIC DNA]</scope>
</reference>
<dbReference type="Proteomes" id="UP000246464">
    <property type="component" value="Chromosome 1"/>
</dbReference>
<accession>A0A2U9AV66</accession>
<evidence type="ECO:0000313" key="1">
    <source>
        <dbReference type="EMBL" id="AWO95574.1"/>
    </source>
</evidence>
<keyword evidence="2" id="KW-1185">Reference proteome</keyword>
<name>A0A2U9AV66_SCOMX</name>
<organism evidence="1 2">
    <name type="scientific">Scophthalmus maximus</name>
    <name type="common">Turbot</name>
    <name type="synonym">Psetta maxima</name>
    <dbReference type="NCBI Taxonomy" id="52904"/>
    <lineage>
        <taxon>Eukaryota</taxon>
        <taxon>Metazoa</taxon>
        <taxon>Chordata</taxon>
        <taxon>Craniata</taxon>
        <taxon>Vertebrata</taxon>
        <taxon>Euteleostomi</taxon>
        <taxon>Actinopterygii</taxon>
        <taxon>Neopterygii</taxon>
        <taxon>Teleostei</taxon>
        <taxon>Neoteleostei</taxon>
        <taxon>Acanthomorphata</taxon>
        <taxon>Carangaria</taxon>
        <taxon>Pleuronectiformes</taxon>
        <taxon>Pleuronectoidei</taxon>
        <taxon>Scophthalmidae</taxon>
        <taxon>Scophthalmus</taxon>
    </lineage>
</organism>
<dbReference type="EMBL" id="CP026243">
    <property type="protein sequence ID" value="AWO95574.1"/>
    <property type="molecule type" value="Genomic_DNA"/>
</dbReference>
<dbReference type="AlphaFoldDB" id="A0A2U9AV66"/>
<protein>
    <submittedName>
        <fullName evidence="1">Uncharacterized protein</fullName>
    </submittedName>
</protein>
<evidence type="ECO:0000313" key="2">
    <source>
        <dbReference type="Proteomes" id="UP000246464"/>
    </source>
</evidence>
<gene>
    <name evidence="1" type="ORF">SMAX5B_003883</name>
</gene>
<proteinExistence type="predicted"/>
<sequence>MTRKSDRSLITLKTPSHSHISSQRCQRLVTMTTLVRRRLLLCENLHNANSSQGYFRVNTLPQRRRGHEEVAN</sequence>